<dbReference type="InterPro" id="IPR003834">
    <property type="entry name" value="Cyt_c_assmbl_TM_dom"/>
</dbReference>
<reference evidence="9 10" key="1">
    <citation type="submission" date="2019-02" db="EMBL/GenBank/DDBJ databases">
        <title>Complete Genome Sequence and Methylome Analysis of free living Spirochaetas.</title>
        <authorList>
            <person name="Fomenkov A."/>
            <person name="Dubinina G."/>
            <person name="Leshcheva N."/>
            <person name="Mikheeva N."/>
            <person name="Grabovich M."/>
            <person name="Vincze T."/>
            <person name="Roberts R.J."/>
        </authorList>
    </citation>
    <scope>NUCLEOTIDE SEQUENCE [LARGE SCALE GENOMIC DNA]</scope>
    <source>
        <strain evidence="9 10">K2</strain>
    </source>
</reference>
<dbReference type="OrthoDB" id="9809733at2"/>
<dbReference type="EMBL" id="CP036150">
    <property type="protein sequence ID" value="QEN07090.1"/>
    <property type="molecule type" value="Genomic_DNA"/>
</dbReference>
<evidence type="ECO:0000256" key="5">
    <source>
        <dbReference type="ARBA" id="ARBA00022989"/>
    </source>
</evidence>
<accession>A0A5C1QJB7</accession>
<feature type="transmembrane region" description="Helical" evidence="7">
    <location>
        <begin position="97"/>
        <end position="115"/>
    </location>
</feature>
<dbReference type="Proteomes" id="UP000324209">
    <property type="component" value="Chromosome"/>
</dbReference>
<name>A0A5C1QJB7_9SPIO</name>
<dbReference type="GO" id="GO:0016020">
    <property type="term" value="C:membrane"/>
    <property type="evidence" value="ECO:0007669"/>
    <property type="project" value="UniProtKB-SubCell"/>
</dbReference>
<evidence type="ECO:0000256" key="7">
    <source>
        <dbReference type="SAM" id="Phobius"/>
    </source>
</evidence>
<comment type="subcellular location">
    <subcellularLocation>
        <location evidence="1">Membrane</location>
        <topology evidence="1">Multi-pass membrane protein</topology>
    </subcellularLocation>
</comment>
<organism evidence="9 10">
    <name type="scientific">Oceanispirochaeta crateris</name>
    <dbReference type="NCBI Taxonomy" id="2518645"/>
    <lineage>
        <taxon>Bacteria</taxon>
        <taxon>Pseudomonadati</taxon>
        <taxon>Spirochaetota</taxon>
        <taxon>Spirochaetia</taxon>
        <taxon>Spirochaetales</taxon>
        <taxon>Spirochaetaceae</taxon>
        <taxon>Oceanispirochaeta</taxon>
    </lineage>
</organism>
<evidence type="ECO:0000256" key="3">
    <source>
        <dbReference type="ARBA" id="ARBA00022692"/>
    </source>
</evidence>
<keyword evidence="5 7" id="KW-1133">Transmembrane helix</keyword>
<proteinExistence type="inferred from homology"/>
<protein>
    <submittedName>
        <fullName evidence="9">Cytochrome C biogenesis protein</fullName>
    </submittedName>
</protein>
<feature type="transmembrane region" description="Helical" evidence="7">
    <location>
        <begin position="62"/>
        <end position="85"/>
    </location>
</feature>
<dbReference type="InterPro" id="IPR051790">
    <property type="entry name" value="Cytochrome_c-biogenesis_DsbD"/>
</dbReference>
<dbReference type="RefSeq" id="WP_149485172.1">
    <property type="nucleotide sequence ID" value="NZ_CP036150.1"/>
</dbReference>
<sequence length="234" mass="25688">MNEIVQYLNQSFYTFSVVSIGASLVWGILSVFLSPCHVASIPLVIGYINNSKKPDLKGAFKLSLLFGLGILLMILLMGIITGFLGRILGDVGTPLMVLVYIFLTLCGIWLLDLPFGRSLNLPFLQKGLKAEGMGAFSLGFLYGLVLGPCSFAFLAPMIGFVFSQSMSQLWFGIALFFFYGIGHTLAIVVAGTFGNKIVNRLESGNFRNASLWIKRICGIFIIVYSIFKIIELNI</sequence>
<feature type="domain" description="Cytochrome C biogenesis protein transmembrane" evidence="8">
    <location>
        <begin position="19"/>
        <end position="227"/>
    </location>
</feature>
<feature type="transmembrane region" description="Helical" evidence="7">
    <location>
        <begin position="169"/>
        <end position="191"/>
    </location>
</feature>
<feature type="transmembrane region" description="Helical" evidence="7">
    <location>
        <begin position="136"/>
        <end position="163"/>
    </location>
</feature>
<evidence type="ECO:0000256" key="1">
    <source>
        <dbReference type="ARBA" id="ARBA00004141"/>
    </source>
</evidence>
<keyword evidence="4" id="KW-0201">Cytochrome c-type biogenesis</keyword>
<gene>
    <name evidence="9" type="ORF">EXM22_03475</name>
</gene>
<dbReference type="Pfam" id="PF02683">
    <property type="entry name" value="DsbD_TM"/>
    <property type="match status" value="1"/>
</dbReference>
<feature type="transmembrane region" description="Helical" evidence="7">
    <location>
        <begin position="12"/>
        <end position="33"/>
    </location>
</feature>
<feature type="transmembrane region" description="Helical" evidence="7">
    <location>
        <begin position="212"/>
        <end position="230"/>
    </location>
</feature>
<keyword evidence="10" id="KW-1185">Reference proteome</keyword>
<evidence type="ECO:0000256" key="2">
    <source>
        <dbReference type="ARBA" id="ARBA00006143"/>
    </source>
</evidence>
<evidence type="ECO:0000256" key="6">
    <source>
        <dbReference type="ARBA" id="ARBA00023136"/>
    </source>
</evidence>
<keyword evidence="3 7" id="KW-0812">Transmembrane</keyword>
<evidence type="ECO:0000313" key="9">
    <source>
        <dbReference type="EMBL" id="QEN07090.1"/>
    </source>
</evidence>
<dbReference type="GO" id="GO:0017004">
    <property type="term" value="P:cytochrome complex assembly"/>
    <property type="evidence" value="ECO:0007669"/>
    <property type="project" value="UniProtKB-KW"/>
</dbReference>
<dbReference type="PANTHER" id="PTHR31272:SF6">
    <property type="entry name" value="CYTOCHROME C-TYPE BIOGENESIS CCDA-LIKE CHLOROPLASTIC PROTEIN"/>
    <property type="match status" value="1"/>
</dbReference>
<evidence type="ECO:0000313" key="10">
    <source>
        <dbReference type="Proteomes" id="UP000324209"/>
    </source>
</evidence>
<dbReference type="PANTHER" id="PTHR31272">
    <property type="entry name" value="CYTOCHROME C-TYPE BIOGENESIS PROTEIN HI_1454-RELATED"/>
    <property type="match status" value="1"/>
</dbReference>
<evidence type="ECO:0000256" key="4">
    <source>
        <dbReference type="ARBA" id="ARBA00022748"/>
    </source>
</evidence>
<keyword evidence="6 7" id="KW-0472">Membrane</keyword>
<dbReference type="KEGG" id="ock:EXM22_03475"/>
<evidence type="ECO:0000259" key="8">
    <source>
        <dbReference type="Pfam" id="PF02683"/>
    </source>
</evidence>
<comment type="similarity">
    <text evidence="2">Belongs to the DsbD family.</text>
</comment>
<dbReference type="AlphaFoldDB" id="A0A5C1QJB7"/>